<dbReference type="EMBL" id="LCHM01000004">
    <property type="protein sequence ID" value="KKT38905.1"/>
    <property type="molecule type" value="Genomic_DNA"/>
</dbReference>
<comment type="caution">
    <text evidence="1">The sequence shown here is derived from an EMBL/GenBank/DDBJ whole genome shotgun (WGS) entry which is preliminary data.</text>
</comment>
<evidence type="ECO:0000313" key="1">
    <source>
        <dbReference type="EMBL" id="KKT38905.1"/>
    </source>
</evidence>
<evidence type="ECO:0000313" key="2">
    <source>
        <dbReference type="Proteomes" id="UP000034617"/>
    </source>
</evidence>
<sequence>MASELLSNFSFSYTVVSEIGRILWFIASTAHLIAGRLFSLEYGSLNPRRLIESKTNLTMRTKNKSIPLKLRLTV</sequence>
<gene>
    <name evidence="1" type="ORF">UW22_C0004G0035</name>
</gene>
<reference evidence="1 2" key="1">
    <citation type="journal article" date="2015" name="Nature">
        <title>rRNA introns, odd ribosomes, and small enigmatic genomes across a large radiation of phyla.</title>
        <authorList>
            <person name="Brown C.T."/>
            <person name="Hug L.A."/>
            <person name="Thomas B.C."/>
            <person name="Sharon I."/>
            <person name="Castelle C.J."/>
            <person name="Singh A."/>
            <person name="Wilkins M.J."/>
            <person name="Williams K.H."/>
            <person name="Banfield J.F."/>
        </authorList>
    </citation>
    <scope>NUCLEOTIDE SEQUENCE [LARGE SCALE GENOMIC DNA]</scope>
</reference>
<organism evidence="1 2">
    <name type="scientific">Candidatus Gottesmanbacteria bacterium GW2011_GWB1_44_11c</name>
    <dbReference type="NCBI Taxonomy" id="1618447"/>
    <lineage>
        <taxon>Bacteria</taxon>
        <taxon>Candidatus Gottesmaniibacteriota</taxon>
    </lineage>
</organism>
<dbReference type="Proteomes" id="UP000034617">
    <property type="component" value="Unassembled WGS sequence"/>
</dbReference>
<protein>
    <submittedName>
        <fullName evidence="1">Uncharacterized protein</fullName>
    </submittedName>
</protein>
<accession>A0A0G1GW74</accession>
<proteinExistence type="predicted"/>
<name>A0A0G1GW74_9BACT</name>
<dbReference type="AlphaFoldDB" id="A0A0G1GW74"/>